<organism evidence="2 3">
    <name type="scientific">Haloquadratum walsbyi J07HQW2</name>
    <dbReference type="NCBI Taxonomy" id="1238425"/>
    <lineage>
        <taxon>Archaea</taxon>
        <taxon>Methanobacteriati</taxon>
        <taxon>Methanobacteriota</taxon>
        <taxon>Stenosarchaea group</taxon>
        <taxon>Halobacteria</taxon>
        <taxon>Halobacteriales</taxon>
        <taxon>Haloferacaceae</taxon>
        <taxon>Haloquadratum</taxon>
    </lineage>
</organism>
<dbReference type="AlphaFoldDB" id="U1N283"/>
<dbReference type="RefSeq" id="WP_021056431.1">
    <property type="nucleotide sequence ID" value="NZ_KE356561.1"/>
</dbReference>
<gene>
    <name evidence="2" type="ORF">J07HQW2_03455</name>
</gene>
<name>U1N283_9EURY</name>
<reference evidence="2 3" key="1">
    <citation type="journal article" date="2013" name="PLoS ONE">
        <title>Assembly-driven community genomics of a hypersaline microbial ecosystem.</title>
        <authorList>
            <person name="Podell S."/>
            <person name="Ugalde J.A."/>
            <person name="Narasingarao P."/>
            <person name="Banfield J.F."/>
            <person name="Heidelberg K.B."/>
            <person name="Allen E.E."/>
        </authorList>
    </citation>
    <scope>NUCLEOTIDE SEQUENCE [LARGE SCALE GENOMIC DNA]</scope>
    <source>
        <strain evidence="3">J07HQW2</strain>
    </source>
</reference>
<dbReference type="Proteomes" id="UP000030710">
    <property type="component" value="Unassembled WGS sequence"/>
</dbReference>
<dbReference type="HOGENOM" id="CLU_1136037_0_0_2"/>
<dbReference type="EMBL" id="KE356561">
    <property type="protein sequence ID" value="ERG96969.1"/>
    <property type="molecule type" value="Genomic_DNA"/>
</dbReference>
<feature type="compositionally biased region" description="Basic and acidic residues" evidence="1">
    <location>
        <begin position="168"/>
        <end position="179"/>
    </location>
</feature>
<accession>U1N283</accession>
<proteinExistence type="predicted"/>
<protein>
    <submittedName>
        <fullName evidence="2">Uncharacterized protein</fullName>
    </submittedName>
</protein>
<feature type="compositionally biased region" description="Polar residues" evidence="1">
    <location>
        <begin position="122"/>
        <end position="132"/>
    </location>
</feature>
<sequence length="235" mass="26162">MVDKTETETDDDIEISTVVHDIEDDDPDDAVVINTPPIEAHEWTVTDTDTVANTNPEYPDESTVIVVAFLSTLTQASAYSDWGGTTPIELPADCQTYAFPRGRLCRVGTYSQQLDQHRHQENQSNFETDVSDQQQQQQTQNEDKDEDEHEDKSSDIPPVERLTTGQQDLRERLSDRSEVVVEGDPDDQTSAVLVVNKLGEEYRITADGTVSEGPVANRLAEVAQEYLCGDAQTES</sequence>
<evidence type="ECO:0000256" key="1">
    <source>
        <dbReference type="SAM" id="MobiDB-lite"/>
    </source>
</evidence>
<dbReference type="eggNOG" id="ENOG502N5H8">
    <property type="taxonomic scope" value="Archaea"/>
</dbReference>
<evidence type="ECO:0000313" key="3">
    <source>
        <dbReference type="Proteomes" id="UP000030710"/>
    </source>
</evidence>
<feature type="region of interest" description="Disordered" evidence="1">
    <location>
        <begin position="115"/>
        <end position="187"/>
    </location>
</feature>
<evidence type="ECO:0000313" key="2">
    <source>
        <dbReference type="EMBL" id="ERG96969.1"/>
    </source>
</evidence>